<keyword evidence="1" id="KW-1133">Transmembrane helix</keyword>
<organism evidence="2">
    <name type="scientific">uncultured Coleofasciculus sp</name>
    <dbReference type="NCBI Taxonomy" id="1267456"/>
    <lineage>
        <taxon>Bacteria</taxon>
        <taxon>Bacillati</taxon>
        <taxon>Cyanobacteriota</taxon>
        <taxon>Cyanophyceae</taxon>
        <taxon>Coleofasciculales</taxon>
        <taxon>Coleofasciculaceae</taxon>
        <taxon>Coleofasciculus</taxon>
        <taxon>environmental samples</taxon>
    </lineage>
</organism>
<evidence type="ECO:0000256" key="1">
    <source>
        <dbReference type="SAM" id="Phobius"/>
    </source>
</evidence>
<gene>
    <name evidence="2" type="ORF">AVDCRST_MAG92-4086</name>
</gene>
<feature type="transmembrane region" description="Helical" evidence="1">
    <location>
        <begin position="55"/>
        <end position="78"/>
    </location>
</feature>
<protein>
    <submittedName>
        <fullName evidence="2">Uncharacterized protein</fullName>
    </submittedName>
</protein>
<dbReference type="EMBL" id="CADCTM010000716">
    <property type="protein sequence ID" value="CAA9288182.1"/>
    <property type="molecule type" value="Genomic_DNA"/>
</dbReference>
<dbReference type="AlphaFoldDB" id="A0A6J4JUX9"/>
<accession>A0A6J4JUX9</accession>
<reference evidence="2" key="1">
    <citation type="submission" date="2020-02" db="EMBL/GenBank/DDBJ databases">
        <authorList>
            <person name="Meier V. D."/>
        </authorList>
    </citation>
    <scope>NUCLEOTIDE SEQUENCE</scope>
    <source>
        <strain evidence="2">AVDCRST_MAG92</strain>
    </source>
</reference>
<proteinExistence type="predicted"/>
<keyword evidence="1" id="KW-0472">Membrane</keyword>
<sequence>MSSGNVWEAWYKDANFLTFLLYFSLLQILLTVGILAVVMPLFWLGKGGKAVDLWLWLPLLHLFSGGTWAAIDLCSNNIQMSSMTSAKSQAVYFAIASAMAGVTDALGTATEGFLAQFVYAVYWDFFPPLLFYE</sequence>
<name>A0A6J4JUX9_9CYAN</name>
<evidence type="ECO:0000313" key="2">
    <source>
        <dbReference type="EMBL" id="CAA9288182.1"/>
    </source>
</evidence>
<feature type="transmembrane region" description="Helical" evidence="1">
    <location>
        <begin position="90"/>
        <end position="107"/>
    </location>
</feature>
<keyword evidence="1" id="KW-0812">Transmembrane</keyword>
<feature type="transmembrane region" description="Helical" evidence="1">
    <location>
        <begin position="20"/>
        <end position="43"/>
    </location>
</feature>